<dbReference type="EMBL" id="CP039375">
    <property type="protein sequence ID" value="QCD64424.1"/>
    <property type="molecule type" value="Genomic_DNA"/>
</dbReference>
<feature type="transmembrane region" description="Helical" evidence="2">
    <location>
        <begin position="98"/>
        <end position="118"/>
    </location>
</feature>
<dbReference type="Pfam" id="PF24008">
    <property type="entry name" value="DUF7322"/>
    <property type="match status" value="1"/>
</dbReference>
<organism evidence="4 5">
    <name type="scientific">Halomicrobium mukohataei</name>
    <dbReference type="NCBI Taxonomy" id="57705"/>
    <lineage>
        <taxon>Archaea</taxon>
        <taxon>Methanobacteriati</taxon>
        <taxon>Methanobacteriota</taxon>
        <taxon>Stenosarchaea group</taxon>
        <taxon>Halobacteria</taxon>
        <taxon>Halobacteriales</taxon>
        <taxon>Haloarculaceae</taxon>
        <taxon>Halomicrobium</taxon>
    </lineage>
</organism>
<dbReference type="OMA" id="MLPDERS"/>
<sequence length="128" mass="13734">MSSDEPDDSIADEGPTPPSVDGPDPEQIGPGVPTAPGTETDPESMGPEIPDPPEPGAADADAESVRLFWKLVLVFNVAVFGLAVGPMFAYFLGDWDRGLQIFAVGALALVYGLVRYYGFHRDRREDAR</sequence>
<gene>
    <name evidence="4" type="ORF">E5139_01760</name>
</gene>
<proteinExistence type="predicted"/>
<evidence type="ECO:0000259" key="3">
    <source>
        <dbReference type="Pfam" id="PF24008"/>
    </source>
</evidence>
<feature type="region of interest" description="Disordered" evidence="1">
    <location>
        <begin position="1"/>
        <end position="60"/>
    </location>
</feature>
<feature type="compositionally biased region" description="Acidic residues" evidence="1">
    <location>
        <begin position="1"/>
        <end position="11"/>
    </location>
</feature>
<dbReference type="Proteomes" id="UP000297053">
    <property type="component" value="Chromosome"/>
</dbReference>
<keyword evidence="2" id="KW-0812">Transmembrane</keyword>
<protein>
    <recommendedName>
        <fullName evidence="3">DUF7322 domain-containing protein</fullName>
    </recommendedName>
</protein>
<dbReference type="AlphaFoldDB" id="A0A4D6K9J0"/>
<dbReference type="RefSeq" id="WP_015763843.1">
    <property type="nucleotide sequence ID" value="NZ_CP039375.1"/>
</dbReference>
<keyword evidence="2" id="KW-1133">Transmembrane helix</keyword>
<feature type="domain" description="DUF7322" evidence="3">
    <location>
        <begin position="58"/>
        <end position="117"/>
    </location>
</feature>
<dbReference type="GeneID" id="42177623"/>
<evidence type="ECO:0000313" key="5">
    <source>
        <dbReference type="Proteomes" id="UP000297053"/>
    </source>
</evidence>
<keyword evidence="2" id="KW-0472">Membrane</keyword>
<evidence type="ECO:0000256" key="2">
    <source>
        <dbReference type="SAM" id="Phobius"/>
    </source>
</evidence>
<feature type="transmembrane region" description="Helical" evidence="2">
    <location>
        <begin position="71"/>
        <end position="92"/>
    </location>
</feature>
<evidence type="ECO:0000256" key="1">
    <source>
        <dbReference type="SAM" id="MobiDB-lite"/>
    </source>
</evidence>
<reference evidence="4 5" key="2">
    <citation type="submission" date="2019-04" db="EMBL/GenBank/DDBJ databases">
        <authorList>
            <person name="Yang S."/>
            <person name="Wei W."/>
        </authorList>
    </citation>
    <scope>NUCLEOTIDE SEQUENCE [LARGE SCALE GENOMIC DNA]</scope>
    <source>
        <strain evidence="5">ZP60</strain>
    </source>
</reference>
<dbReference type="InterPro" id="IPR055746">
    <property type="entry name" value="DUF7322"/>
</dbReference>
<accession>A0A4D6K9J0</accession>
<reference evidence="4 5" key="1">
    <citation type="submission" date="2019-04" db="EMBL/GenBank/DDBJ databases">
        <title>Complete genome sequence of Arthrobacter sp. ZXY-2 associated with effective atrazine degradation and salt adaptation.</title>
        <authorList>
            <person name="Zhao X."/>
        </authorList>
    </citation>
    <scope>NUCLEOTIDE SEQUENCE [LARGE SCALE GENOMIC DNA]</scope>
    <source>
        <strain evidence="5">ZP60</strain>
    </source>
</reference>
<dbReference type="KEGG" id="halz:E5139_01760"/>
<evidence type="ECO:0000313" key="4">
    <source>
        <dbReference type="EMBL" id="QCD64424.1"/>
    </source>
</evidence>
<name>A0A4D6K9J0_9EURY</name>